<keyword evidence="1" id="KW-0695">RNA-directed DNA polymerase</keyword>
<protein>
    <submittedName>
        <fullName evidence="1">Reverse transcriptase</fullName>
    </submittedName>
</protein>
<dbReference type="OrthoDB" id="1348681at2759"/>
<keyword evidence="1" id="KW-0808">Transferase</keyword>
<proteinExistence type="predicted"/>
<dbReference type="GO" id="GO:0003964">
    <property type="term" value="F:RNA-directed DNA polymerase activity"/>
    <property type="evidence" value="ECO:0007669"/>
    <property type="project" value="UniProtKB-KW"/>
</dbReference>
<comment type="caution">
    <text evidence="1">The sequence shown here is derived from an EMBL/GenBank/DDBJ whole genome shotgun (WGS) entry which is preliminary data.</text>
</comment>
<organism evidence="1 2">
    <name type="scientific">Senna tora</name>
    <dbReference type="NCBI Taxonomy" id="362788"/>
    <lineage>
        <taxon>Eukaryota</taxon>
        <taxon>Viridiplantae</taxon>
        <taxon>Streptophyta</taxon>
        <taxon>Embryophyta</taxon>
        <taxon>Tracheophyta</taxon>
        <taxon>Spermatophyta</taxon>
        <taxon>Magnoliopsida</taxon>
        <taxon>eudicotyledons</taxon>
        <taxon>Gunneridae</taxon>
        <taxon>Pentapetalae</taxon>
        <taxon>rosids</taxon>
        <taxon>fabids</taxon>
        <taxon>Fabales</taxon>
        <taxon>Fabaceae</taxon>
        <taxon>Caesalpinioideae</taxon>
        <taxon>Cassia clade</taxon>
        <taxon>Senna</taxon>
    </lineage>
</organism>
<dbReference type="Proteomes" id="UP000634136">
    <property type="component" value="Unassembled WGS sequence"/>
</dbReference>
<keyword evidence="1" id="KW-0548">Nucleotidyltransferase</keyword>
<accession>A0A834U025</accession>
<name>A0A834U025_9FABA</name>
<reference evidence="1" key="1">
    <citation type="submission" date="2020-09" db="EMBL/GenBank/DDBJ databases">
        <title>Genome-Enabled Discovery of Anthraquinone Biosynthesis in Senna tora.</title>
        <authorList>
            <person name="Kang S.-H."/>
            <person name="Pandey R.P."/>
            <person name="Lee C.-M."/>
            <person name="Sim J.-S."/>
            <person name="Jeong J.-T."/>
            <person name="Choi B.-S."/>
            <person name="Jung M."/>
            <person name="Ginzburg D."/>
            <person name="Zhao K."/>
            <person name="Won S.Y."/>
            <person name="Oh T.-J."/>
            <person name="Yu Y."/>
            <person name="Kim N.-H."/>
            <person name="Lee O.R."/>
            <person name="Lee T.-H."/>
            <person name="Bashyal P."/>
            <person name="Kim T.-S."/>
            <person name="Lee W.-H."/>
            <person name="Kawkins C."/>
            <person name="Kim C.-K."/>
            <person name="Kim J.S."/>
            <person name="Ahn B.O."/>
            <person name="Rhee S.Y."/>
            <person name="Sohng J.K."/>
        </authorList>
    </citation>
    <scope>NUCLEOTIDE SEQUENCE</scope>
    <source>
        <tissue evidence="1">Leaf</tissue>
    </source>
</reference>
<dbReference type="AlphaFoldDB" id="A0A834U025"/>
<gene>
    <name evidence="1" type="ORF">G2W53_013890</name>
</gene>
<evidence type="ECO:0000313" key="1">
    <source>
        <dbReference type="EMBL" id="KAF7831557.1"/>
    </source>
</evidence>
<keyword evidence="2" id="KW-1185">Reference proteome</keyword>
<evidence type="ECO:0000313" key="2">
    <source>
        <dbReference type="Proteomes" id="UP000634136"/>
    </source>
</evidence>
<dbReference type="EMBL" id="JAAIUW010000005">
    <property type="protein sequence ID" value="KAF7831557.1"/>
    <property type="molecule type" value="Genomic_DNA"/>
</dbReference>
<sequence>METNELYIVVSNDENLNNHINRMPLPEMIPLDQGVCPEIPSSSRLLVQPEIQNPDIGVKTENNKVQGMWTINDECSEIVKKAWLESRLHNSVGPLSSKLKEMAERLSRWNRETFSHVGKKIKNMQSDLAHLRAQTGDDFTKYFREESFLDAREGQNPSLTWRSILVGRQVLKDKVARRIGDGSTTSIANDNWISGFTLEKVKELCPNLPNHLKVIDLIGDFSSWKREEIFRLFATPLARNIMAIPLCRGIRDDLWFWPLTPNGCYSVKTGYREVRQDTIESMEDLDLLTQYTDVWRKIWKAQVP</sequence>